<dbReference type="GeneID" id="300133562"/>
<dbReference type="InterPro" id="IPR026021">
    <property type="entry name" value="YdjA-like"/>
</dbReference>
<dbReference type="InterPro" id="IPR000415">
    <property type="entry name" value="Nitroreductase-like"/>
</dbReference>
<evidence type="ECO:0000256" key="4">
    <source>
        <dbReference type="ARBA" id="ARBA00022857"/>
    </source>
</evidence>
<dbReference type="EC" id="1.-.-.-" evidence="7"/>
<proteinExistence type="inferred from homology"/>
<dbReference type="SUPFAM" id="SSF55469">
    <property type="entry name" value="FMN-dependent nitroreductase-like"/>
    <property type="match status" value="1"/>
</dbReference>
<dbReference type="Pfam" id="PF00881">
    <property type="entry name" value="Nitroreductase"/>
    <property type="match status" value="1"/>
</dbReference>
<evidence type="ECO:0000313" key="11">
    <source>
        <dbReference type="Proteomes" id="UP000255098"/>
    </source>
</evidence>
<comment type="similarity">
    <text evidence="1 7">Belongs to the nitroreductase family.</text>
</comment>
<feature type="binding site" description="in other chain" evidence="8">
    <location>
        <begin position="132"/>
        <end position="134"/>
    </location>
    <ligand>
        <name>FMN</name>
        <dbReference type="ChEBI" id="CHEBI:58210"/>
        <note>ligand shared between dimeric partners</note>
    </ligand>
</feature>
<keyword evidence="6 7" id="KW-0520">NAD</keyword>
<feature type="domain" description="Nitroreductase" evidence="9">
    <location>
        <begin position="8"/>
        <end position="162"/>
    </location>
</feature>
<evidence type="ECO:0000256" key="2">
    <source>
        <dbReference type="ARBA" id="ARBA00022630"/>
    </source>
</evidence>
<evidence type="ECO:0000259" key="9">
    <source>
        <dbReference type="Pfam" id="PF00881"/>
    </source>
</evidence>
<evidence type="ECO:0000313" key="10">
    <source>
        <dbReference type="EMBL" id="SUB24320.1"/>
    </source>
</evidence>
<comment type="cofactor">
    <cofactor evidence="8">
        <name>FMN</name>
        <dbReference type="ChEBI" id="CHEBI:58210"/>
    </cofactor>
    <text evidence="8">Binds 1 FMN per subunit.</text>
</comment>
<dbReference type="GO" id="GO:0016491">
    <property type="term" value="F:oxidoreductase activity"/>
    <property type="evidence" value="ECO:0007669"/>
    <property type="project" value="UniProtKB-UniRule"/>
</dbReference>
<name>A0A379ART1_AVIAV</name>
<dbReference type="Proteomes" id="UP000255098">
    <property type="component" value="Unassembled WGS sequence"/>
</dbReference>
<evidence type="ECO:0000256" key="6">
    <source>
        <dbReference type="ARBA" id="ARBA00023027"/>
    </source>
</evidence>
<keyword evidence="4 7" id="KW-0521">NADP</keyword>
<accession>A0A379ART1</accession>
<evidence type="ECO:0000256" key="3">
    <source>
        <dbReference type="ARBA" id="ARBA00022643"/>
    </source>
</evidence>
<dbReference type="AlphaFoldDB" id="A0A379ART1"/>
<organism evidence="10 11">
    <name type="scientific">Avibacterium avium</name>
    <name type="common">Pasteurella avium</name>
    <dbReference type="NCBI Taxonomy" id="751"/>
    <lineage>
        <taxon>Bacteria</taxon>
        <taxon>Pseudomonadati</taxon>
        <taxon>Pseudomonadota</taxon>
        <taxon>Gammaproteobacteria</taxon>
        <taxon>Pasteurellales</taxon>
        <taxon>Pasteurellaceae</taxon>
        <taxon>Avibacterium</taxon>
    </lineage>
</organism>
<evidence type="ECO:0000256" key="8">
    <source>
        <dbReference type="PIRSR" id="PIRSR000232-1"/>
    </source>
</evidence>
<dbReference type="RefSeq" id="WP_115249543.1">
    <property type="nucleotide sequence ID" value="NZ_UGSP01000001.1"/>
</dbReference>
<dbReference type="NCBIfam" id="NF008088">
    <property type="entry name" value="PRK10828.1"/>
    <property type="match status" value="1"/>
</dbReference>
<dbReference type="CDD" id="cd02135">
    <property type="entry name" value="YdjA-like"/>
    <property type="match status" value="1"/>
</dbReference>
<keyword evidence="5 7" id="KW-0560">Oxidoreductase</keyword>
<reference evidence="10 11" key="1">
    <citation type="submission" date="2018-06" db="EMBL/GenBank/DDBJ databases">
        <authorList>
            <consortium name="Pathogen Informatics"/>
            <person name="Doyle S."/>
        </authorList>
    </citation>
    <scope>NUCLEOTIDE SEQUENCE [LARGE SCALE GENOMIC DNA]</scope>
    <source>
        <strain evidence="11">NCTC 11297</strain>
    </source>
</reference>
<dbReference type="Gene3D" id="3.40.109.10">
    <property type="entry name" value="NADH Oxidase"/>
    <property type="match status" value="1"/>
</dbReference>
<dbReference type="EMBL" id="UGSP01000001">
    <property type="protein sequence ID" value="SUB24320.1"/>
    <property type="molecule type" value="Genomic_DNA"/>
</dbReference>
<dbReference type="InterPro" id="IPR052530">
    <property type="entry name" value="NAD(P)H_nitroreductase"/>
</dbReference>
<keyword evidence="11" id="KW-1185">Reference proteome</keyword>
<keyword evidence="2 7" id="KW-0285">Flavoprotein</keyword>
<protein>
    <recommendedName>
        <fullName evidence="7">Putative NAD(P)H nitroreductase</fullName>
        <ecNumber evidence="7">1.-.-.-</ecNumber>
    </recommendedName>
</protein>
<evidence type="ECO:0000256" key="7">
    <source>
        <dbReference type="PIRNR" id="PIRNR000232"/>
    </source>
</evidence>
<evidence type="ECO:0000256" key="1">
    <source>
        <dbReference type="ARBA" id="ARBA00007118"/>
    </source>
</evidence>
<evidence type="ECO:0000256" key="5">
    <source>
        <dbReference type="ARBA" id="ARBA00023002"/>
    </source>
</evidence>
<dbReference type="PANTHER" id="PTHR43821">
    <property type="entry name" value="NAD(P)H NITROREDUCTASE YDJA-RELATED"/>
    <property type="match status" value="1"/>
</dbReference>
<sequence>MDALTLLTSRRSNKKLFAPAPNQAQLEQIFQAALHVPDHGRLQPYRFVVIEKDGLSKLGGLLKSAVQELNLGEERLKKAENLPNRAPMIIAVIAKIQKDIAKVPAWEQMLTAGCATYAMQLAANAQGFDNVWVTGPWVDGSELRQALQCDQNDKVVAFIMLGTGEEKASREPKQADLAQFVSYL</sequence>
<dbReference type="PIRSF" id="PIRSF000232">
    <property type="entry name" value="YdjA"/>
    <property type="match status" value="1"/>
</dbReference>
<dbReference type="PANTHER" id="PTHR43821:SF1">
    <property type="entry name" value="NAD(P)H NITROREDUCTASE YDJA-RELATED"/>
    <property type="match status" value="1"/>
</dbReference>
<feature type="binding site" description="in other chain" evidence="8">
    <location>
        <begin position="10"/>
        <end position="12"/>
    </location>
    <ligand>
        <name>FMN</name>
        <dbReference type="ChEBI" id="CHEBI:58210"/>
        <note>ligand shared between dimeric partners</note>
    </ligand>
</feature>
<gene>
    <name evidence="10" type="primary">ydjA</name>
    <name evidence="10" type="ORF">NCTC11297_01357</name>
</gene>
<feature type="binding site" evidence="8">
    <location>
        <position position="39"/>
    </location>
    <ligand>
        <name>FMN</name>
        <dbReference type="ChEBI" id="CHEBI:58210"/>
        <note>ligand shared between dimeric partners</note>
    </ligand>
</feature>
<dbReference type="InterPro" id="IPR029479">
    <property type="entry name" value="Nitroreductase"/>
</dbReference>
<keyword evidence="3 7" id="KW-0288">FMN</keyword>